<keyword evidence="3" id="KW-1185">Reference proteome</keyword>
<protein>
    <submittedName>
        <fullName evidence="2">Uncharacterized protein</fullName>
    </submittedName>
</protein>
<feature type="region of interest" description="Disordered" evidence="1">
    <location>
        <begin position="1"/>
        <end position="61"/>
    </location>
</feature>
<accession>A0A4Z2FBT3</accession>
<feature type="compositionally biased region" description="Gly residues" evidence="1">
    <location>
        <begin position="43"/>
        <end position="61"/>
    </location>
</feature>
<feature type="compositionally biased region" description="Basic and acidic residues" evidence="1">
    <location>
        <begin position="31"/>
        <end position="42"/>
    </location>
</feature>
<gene>
    <name evidence="2" type="ORF">EYF80_051511</name>
</gene>
<dbReference type="AlphaFoldDB" id="A0A4Z2FBT3"/>
<evidence type="ECO:0000313" key="2">
    <source>
        <dbReference type="EMBL" id="TNN38320.1"/>
    </source>
</evidence>
<sequence length="61" mass="6305">MVFFTRTGLETKRYSIPNPPEREPVTGNLQIHDDEKHSEDHGGGGGGGGGGGRGRGRGGGT</sequence>
<dbReference type="Proteomes" id="UP000314294">
    <property type="component" value="Unassembled WGS sequence"/>
</dbReference>
<dbReference type="EMBL" id="SRLO01001382">
    <property type="protein sequence ID" value="TNN38320.1"/>
    <property type="molecule type" value="Genomic_DNA"/>
</dbReference>
<organism evidence="2 3">
    <name type="scientific">Liparis tanakae</name>
    <name type="common">Tanaka's snailfish</name>
    <dbReference type="NCBI Taxonomy" id="230148"/>
    <lineage>
        <taxon>Eukaryota</taxon>
        <taxon>Metazoa</taxon>
        <taxon>Chordata</taxon>
        <taxon>Craniata</taxon>
        <taxon>Vertebrata</taxon>
        <taxon>Euteleostomi</taxon>
        <taxon>Actinopterygii</taxon>
        <taxon>Neopterygii</taxon>
        <taxon>Teleostei</taxon>
        <taxon>Neoteleostei</taxon>
        <taxon>Acanthomorphata</taxon>
        <taxon>Eupercaria</taxon>
        <taxon>Perciformes</taxon>
        <taxon>Cottioidei</taxon>
        <taxon>Cottales</taxon>
        <taxon>Liparidae</taxon>
        <taxon>Liparis</taxon>
    </lineage>
</organism>
<evidence type="ECO:0000313" key="3">
    <source>
        <dbReference type="Proteomes" id="UP000314294"/>
    </source>
</evidence>
<proteinExistence type="predicted"/>
<evidence type="ECO:0000256" key="1">
    <source>
        <dbReference type="SAM" id="MobiDB-lite"/>
    </source>
</evidence>
<name>A0A4Z2FBT3_9TELE</name>
<reference evidence="2 3" key="1">
    <citation type="submission" date="2019-03" db="EMBL/GenBank/DDBJ databases">
        <title>First draft genome of Liparis tanakae, snailfish: a comprehensive survey of snailfish specific genes.</title>
        <authorList>
            <person name="Kim W."/>
            <person name="Song I."/>
            <person name="Jeong J.-H."/>
            <person name="Kim D."/>
            <person name="Kim S."/>
            <person name="Ryu S."/>
            <person name="Song J.Y."/>
            <person name="Lee S.K."/>
        </authorList>
    </citation>
    <scope>NUCLEOTIDE SEQUENCE [LARGE SCALE GENOMIC DNA]</scope>
    <source>
        <tissue evidence="2">Muscle</tissue>
    </source>
</reference>
<comment type="caution">
    <text evidence="2">The sequence shown here is derived from an EMBL/GenBank/DDBJ whole genome shotgun (WGS) entry which is preliminary data.</text>
</comment>